<keyword evidence="1" id="KW-0732">Signal</keyword>
<dbReference type="SUPFAM" id="SSF74853">
    <property type="entry name" value="Lamin A/C globular tail domain"/>
    <property type="match status" value="1"/>
</dbReference>
<proteinExistence type="predicted"/>
<dbReference type="Proteomes" id="UP000321793">
    <property type="component" value="Unassembled WGS sequence"/>
</dbReference>
<protein>
    <recommendedName>
        <fullName evidence="2">LTD domain-containing protein</fullName>
    </recommendedName>
</protein>
<organism evidence="3 4">
    <name type="scientific">Knoellia locipacati</name>
    <dbReference type="NCBI Taxonomy" id="882824"/>
    <lineage>
        <taxon>Bacteria</taxon>
        <taxon>Bacillati</taxon>
        <taxon>Actinomycetota</taxon>
        <taxon>Actinomycetes</taxon>
        <taxon>Micrococcales</taxon>
        <taxon>Intrasporangiaceae</taxon>
        <taxon>Knoellia</taxon>
    </lineage>
</organism>
<keyword evidence="4" id="KW-1185">Reference proteome</keyword>
<feature type="domain" description="LTD" evidence="2">
    <location>
        <begin position="23"/>
        <end position="151"/>
    </location>
</feature>
<reference evidence="3 4" key="1">
    <citation type="submission" date="2019-07" db="EMBL/GenBank/DDBJ databases">
        <title>Whole genome shotgun sequence of Knoellia locipacati NBRC 109775.</title>
        <authorList>
            <person name="Hosoyama A."/>
            <person name="Uohara A."/>
            <person name="Ohji S."/>
            <person name="Ichikawa N."/>
        </authorList>
    </citation>
    <scope>NUCLEOTIDE SEQUENCE [LARGE SCALE GENOMIC DNA]</scope>
    <source>
        <strain evidence="3 4">NBRC 109775</strain>
    </source>
</reference>
<dbReference type="RefSeq" id="WP_147063552.1">
    <property type="nucleotide sequence ID" value="NZ_BAABDN010000001.1"/>
</dbReference>
<name>A0A512SZH4_9MICO</name>
<feature type="chain" id="PRO_5022054762" description="LTD domain-containing protein" evidence="1">
    <location>
        <begin position="31"/>
        <end position="157"/>
    </location>
</feature>
<dbReference type="PROSITE" id="PS51841">
    <property type="entry name" value="LTD"/>
    <property type="match status" value="1"/>
</dbReference>
<evidence type="ECO:0000313" key="4">
    <source>
        <dbReference type="Proteomes" id="UP000321793"/>
    </source>
</evidence>
<evidence type="ECO:0000313" key="3">
    <source>
        <dbReference type="EMBL" id="GEQ13365.1"/>
    </source>
</evidence>
<feature type="signal peptide" evidence="1">
    <location>
        <begin position="1"/>
        <end position="30"/>
    </location>
</feature>
<dbReference type="InterPro" id="IPR036415">
    <property type="entry name" value="Lamin_tail_dom_sf"/>
</dbReference>
<evidence type="ECO:0000256" key="1">
    <source>
        <dbReference type="SAM" id="SignalP"/>
    </source>
</evidence>
<dbReference type="EMBL" id="BKBA01000004">
    <property type="protein sequence ID" value="GEQ13365.1"/>
    <property type="molecule type" value="Genomic_DNA"/>
</dbReference>
<dbReference type="AlphaFoldDB" id="A0A512SZH4"/>
<comment type="caution">
    <text evidence="3">The sequence shown here is derived from an EMBL/GenBank/DDBJ whole genome shotgun (WGS) entry which is preliminary data.</text>
</comment>
<accession>A0A512SZH4</accession>
<dbReference type="Gene3D" id="2.60.40.1260">
    <property type="entry name" value="Lamin Tail domain"/>
    <property type="match status" value="1"/>
</dbReference>
<sequence>MRRLALSAAAATAVLAVTLPVAGPAGPAGAATPPLKFGSFRADPAGNDLPMTTAKLNGEYIVVTNTTSRAIVMTGYKVYDAGRKHTYAFPRGYAIAGRKSVVLRTGSGRNTATDVYWGKTNTYVWNNTGDTATLVSSTGAKVHACTYKPVSTGTKAC</sequence>
<dbReference type="OrthoDB" id="3828227at2"/>
<gene>
    <name evidence="3" type="ORF">KLO01_14120</name>
</gene>
<evidence type="ECO:0000259" key="2">
    <source>
        <dbReference type="PROSITE" id="PS51841"/>
    </source>
</evidence>
<dbReference type="InterPro" id="IPR001322">
    <property type="entry name" value="Lamin_tail_dom"/>
</dbReference>
<dbReference type="Pfam" id="PF00932">
    <property type="entry name" value="LTD"/>
    <property type="match status" value="1"/>
</dbReference>